<evidence type="ECO:0000313" key="1">
    <source>
        <dbReference type="EMBL" id="QEE29925.1"/>
    </source>
</evidence>
<dbReference type="AlphaFoldDB" id="A0A5B9EFN2"/>
<accession>A0A5B9EFN2</accession>
<dbReference type="Pfam" id="PF14063">
    <property type="entry name" value="DUF4254"/>
    <property type="match status" value="1"/>
</dbReference>
<sequence>MSVPLLDAFAITAVQDLQTKNWHLPEPPRTTPADPFERLLSQLHRANFDLWHEEDRARDPNASSDQIAITKRAIDILNQRRNDVVEQLDRALLDALTPLSLPNADAALHSETPGLILDRLSILALKIFHTQEQIDRTDITEEHRSRNQARLAMLTEQRNDLAGCLDALWSDVTGGRRRFKLYRQLKMYNDPTLNPVLYARRNI</sequence>
<keyword evidence="2" id="KW-1185">Reference proteome</keyword>
<evidence type="ECO:0000313" key="2">
    <source>
        <dbReference type="Proteomes" id="UP000321820"/>
    </source>
</evidence>
<dbReference type="Proteomes" id="UP000321820">
    <property type="component" value="Chromosome"/>
</dbReference>
<dbReference type="OrthoDB" id="9805817at2"/>
<organism evidence="1 2">
    <name type="scientific">Terriglobus albidus</name>
    <dbReference type="NCBI Taxonomy" id="1592106"/>
    <lineage>
        <taxon>Bacteria</taxon>
        <taxon>Pseudomonadati</taxon>
        <taxon>Acidobacteriota</taxon>
        <taxon>Terriglobia</taxon>
        <taxon>Terriglobales</taxon>
        <taxon>Acidobacteriaceae</taxon>
        <taxon>Terriglobus</taxon>
    </lineage>
</organism>
<reference evidence="1 2" key="1">
    <citation type="submission" date="2019-08" db="EMBL/GenBank/DDBJ databases">
        <title>Complete genome sequence of Terriglobus albidus strain ORNL.</title>
        <authorList>
            <person name="Podar M."/>
        </authorList>
    </citation>
    <scope>NUCLEOTIDE SEQUENCE [LARGE SCALE GENOMIC DNA]</scope>
    <source>
        <strain evidence="1 2">ORNL</strain>
    </source>
</reference>
<protein>
    <submittedName>
        <fullName evidence="1">DUF4254 domain-containing protein</fullName>
    </submittedName>
</protein>
<proteinExistence type="predicted"/>
<dbReference type="InterPro" id="IPR025350">
    <property type="entry name" value="DUF4254"/>
</dbReference>
<name>A0A5B9EFN2_9BACT</name>
<dbReference type="EMBL" id="CP042806">
    <property type="protein sequence ID" value="QEE29925.1"/>
    <property type="molecule type" value="Genomic_DNA"/>
</dbReference>
<dbReference type="KEGG" id="talb:FTW19_19255"/>
<gene>
    <name evidence="1" type="ORF">FTW19_19255</name>
</gene>
<dbReference type="RefSeq" id="WP_147649195.1">
    <property type="nucleotide sequence ID" value="NZ_CP042806.1"/>
</dbReference>